<comment type="similarity">
    <text evidence="3">Belongs to the methylenetetrahydrofolate reductase family.</text>
</comment>
<dbReference type="GO" id="GO:0004489">
    <property type="term" value="F:methylenetetrahydrofolate reductase [NAD(P)H] activity"/>
    <property type="evidence" value="ECO:0007669"/>
    <property type="project" value="InterPro"/>
</dbReference>
<evidence type="ECO:0000256" key="3">
    <source>
        <dbReference type="ARBA" id="ARBA00006743"/>
    </source>
</evidence>
<evidence type="ECO:0000256" key="4">
    <source>
        <dbReference type="ARBA" id="ARBA00022630"/>
    </source>
</evidence>
<accession>X1KIE7</accession>
<evidence type="ECO:0000256" key="2">
    <source>
        <dbReference type="ARBA" id="ARBA00004777"/>
    </source>
</evidence>
<sequence length="205" mass="22678">MKLTERFKQGKFVITCEVGPPKGIEIEKVIDELEPLRSKIDAFNVTDLQSSVLRVGSMATCRLLKEKDFEPIMQLTCRDRNRLGLQSDVLSAAVLGIENLLCLTGDHPQLGDHPEAMPVFDLDSVQLLSAVKGLMNGKDMAGNDLEGRPPHFALGATVNPGADPLEPQIIKMEKKIEAGAEFFQTQAVYEVDKFANFCEKVKHLK</sequence>
<dbReference type="GO" id="GO:0005829">
    <property type="term" value="C:cytosol"/>
    <property type="evidence" value="ECO:0007669"/>
    <property type="project" value="TreeGrafter"/>
</dbReference>
<dbReference type="GO" id="GO:0071949">
    <property type="term" value="F:FAD binding"/>
    <property type="evidence" value="ECO:0007669"/>
    <property type="project" value="TreeGrafter"/>
</dbReference>
<comment type="cofactor">
    <cofactor evidence="1">
        <name>FAD</name>
        <dbReference type="ChEBI" id="CHEBI:57692"/>
    </cofactor>
</comment>
<comment type="pathway">
    <text evidence="2">One-carbon metabolism; tetrahydrofolate interconversion.</text>
</comment>
<comment type="caution">
    <text evidence="7">The sequence shown here is derived from an EMBL/GenBank/DDBJ whole genome shotgun (WGS) entry which is preliminary data.</text>
</comment>
<dbReference type="CDD" id="cd00537">
    <property type="entry name" value="MTHFR"/>
    <property type="match status" value="1"/>
</dbReference>
<dbReference type="PANTHER" id="PTHR45754:SF3">
    <property type="entry name" value="METHYLENETETRAHYDROFOLATE REDUCTASE (NADPH)"/>
    <property type="match status" value="1"/>
</dbReference>
<evidence type="ECO:0000256" key="6">
    <source>
        <dbReference type="ARBA" id="ARBA00023002"/>
    </source>
</evidence>
<dbReference type="PANTHER" id="PTHR45754">
    <property type="entry name" value="METHYLENETETRAHYDROFOLATE REDUCTASE"/>
    <property type="match status" value="1"/>
</dbReference>
<dbReference type="GO" id="GO:0009086">
    <property type="term" value="P:methionine biosynthetic process"/>
    <property type="evidence" value="ECO:0007669"/>
    <property type="project" value="TreeGrafter"/>
</dbReference>
<dbReference type="EMBL" id="BARU01042160">
    <property type="protein sequence ID" value="GAH81843.1"/>
    <property type="molecule type" value="Genomic_DNA"/>
</dbReference>
<evidence type="ECO:0000256" key="1">
    <source>
        <dbReference type="ARBA" id="ARBA00001974"/>
    </source>
</evidence>
<feature type="non-terminal residue" evidence="7">
    <location>
        <position position="205"/>
    </location>
</feature>
<evidence type="ECO:0000313" key="7">
    <source>
        <dbReference type="EMBL" id="GAH81843.1"/>
    </source>
</evidence>
<dbReference type="Gene3D" id="3.20.20.220">
    <property type="match status" value="1"/>
</dbReference>
<keyword evidence="4" id="KW-0285">Flavoprotein</keyword>
<dbReference type="InterPro" id="IPR029041">
    <property type="entry name" value="FAD-linked_oxidoreductase-like"/>
</dbReference>
<name>X1KIE7_9ZZZZ</name>
<gene>
    <name evidence="7" type="ORF">S03H2_64838</name>
</gene>
<protein>
    <submittedName>
        <fullName evidence="7">Uncharacterized protein</fullName>
    </submittedName>
</protein>
<dbReference type="GO" id="GO:0035999">
    <property type="term" value="P:tetrahydrofolate interconversion"/>
    <property type="evidence" value="ECO:0007669"/>
    <property type="project" value="UniProtKB-UniPathway"/>
</dbReference>
<reference evidence="7" key="1">
    <citation type="journal article" date="2014" name="Front. Microbiol.">
        <title>High frequency of phylogenetically diverse reductive dehalogenase-homologous genes in deep subseafloor sedimentary metagenomes.</title>
        <authorList>
            <person name="Kawai M."/>
            <person name="Futagami T."/>
            <person name="Toyoda A."/>
            <person name="Takaki Y."/>
            <person name="Nishi S."/>
            <person name="Hori S."/>
            <person name="Arai W."/>
            <person name="Tsubouchi T."/>
            <person name="Morono Y."/>
            <person name="Uchiyama I."/>
            <person name="Ito T."/>
            <person name="Fujiyama A."/>
            <person name="Inagaki F."/>
            <person name="Takami H."/>
        </authorList>
    </citation>
    <scope>NUCLEOTIDE SEQUENCE</scope>
    <source>
        <strain evidence="7">Expedition CK06-06</strain>
    </source>
</reference>
<dbReference type="InterPro" id="IPR003171">
    <property type="entry name" value="Mehydrof_redctse-like"/>
</dbReference>
<keyword evidence="5" id="KW-0274">FAD</keyword>
<dbReference type="Pfam" id="PF02219">
    <property type="entry name" value="MTHFR"/>
    <property type="match status" value="1"/>
</dbReference>
<dbReference type="AlphaFoldDB" id="X1KIE7"/>
<dbReference type="SUPFAM" id="SSF51730">
    <property type="entry name" value="FAD-linked oxidoreductase"/>
    <property type="match status" value="1"/>
</dbReference>
<evidence type="ECO:0000256" key="5">
    <source>
        <dbReference type="ARBA" id="ARBA00022827"/>
    </source>
</evidence>
<dbReference type="UniPathway" id="UPA00193"/>
<keyword evidence="6" id="KW-0560">Oxidoreductase</keyword>
<organism evidence="7">
    <name type="scientific">marine sediment metagenome</name>
    <dbReference type="NCBI Taxonomy" id="412755"/>
    <lineage>
        <taxon>unclassified sequences</taxon>
        <taxon>metagenomes</taxon>
        <taxon>ecological metagenomes</taxon>
    </lineage>
</organism>
<proteinExistence type="inferred from homology"/>